<dbReference type="RefSeq" id="WP_143053966.1">
    <property type="nucleotide sequence ID" value="NZ_FNZR01000011.1"/>
</dbReference>
<feature type="domain" description="MBG" evidence="2">
    <location>
        <begin position="2127"/>
        <end position="2200"/>
    </location>
</feature>
<dbReference type="InterPro" id="IPR008964">
    <property type="entry name" value="Invasin/intimin_cell_adhesion"/>
</dbReference>
<evidence type="ECO:0000313" key="3">
    <source>
        <dbReference type="EMBL" id="SEL85225.1"/>
    </source>
</evidence>
<dbReference type="InterPro" id="IPR041286">
    <property type="entry name" value="MBG_2"/>
</dbReference>
<dbReference type="PANTHER" id="PTHR11319">
    <property type="entry name" value="G PROTEIN-COUPLED RECEPTOR-RELATED"/>
    <property type="match status" value="1"/>
</dbReference>
<dbReference type="SUPFAM" id="SSF49373">
    <property type="entry name" value="Invasin/intimin cell-adhesion fragments"/>
    <property type="match status" value="1"/>
</dbReference>
<dbReference type="SMART" id="SM00710">
    <property type="entry name" value="PbH1"/>
    <property type="match status" value="15"/>
</dbReference>
<feature type="domain" description="MBG" evidence="2">
    <location>
        <begin position="2053"/>
        <end position="2126"/>
    </location>
</feature>
<dbReference type="OrthoDB" id="714414at2"/>
<dbReference type="STRING" id="332977.SAMN05421740_111121"/>
<dbReference type="InterPro" id="IPR012334">
    <property type="entry name" value="Pectin_lyas_fold"/>
</dbReference>
<protein>
    <submittedName>
        <fullName evidence="3">Gliding motility-associated C-terminal domain-containing protein</fullName>
    </submittedName>
</protein>
<evidence type="ECO:0000259" key="2">
    <source>
        <dbReference type="Pfam" id="PF18887"/>
    </source>
</evidence>
<feature type="domain" description="MBG" evidence="2">
    <location>
        <begin position="1979"/>
        <end position="2051"/>
    </location>
</feature>
<feature type="domain" description="MBG" evidence="1">
    <location>
        <begin position="1073"/>
        <end position="1145"/>
    </location>
</feature>
<dbReference type="Gene3D" id="3.30.160.710">
    <property type="match status" value="1"/>
</dbReference>
<sequence>MNPKPLLLGFFYCFALTVGFAQRLTESYARAGLLVTHAANILYVDQHVNGGNGSGDSWENAIPQLADALKWAKEHESEWTAEAPLQIWVASGVYKPMYSPANDNFGNPAGRDNAFLLVSHTQLYGGFSGVEGALGERDWTANQTILSGDFDDDDLVDGGGETLVISNIEDNSYHVLVASAIDVAARSSTILDGFTISGGNANGVSDITVNGHTAWQGEGGGLYCLAASPTVTNVLFYANAAIWDGGGMVNRSASSPRVNNAAFSSNWAYGTSGLGGAIYLNASSPILSDLVIRENAASATGGGIHAASNTRIELDRITLTGNHARRDGGGLWNDGAGVNIGLNNMTIIGNTAGEYGGGLDNKGGTVRITNSLIKGNRADKGGGLMCDGSSITTLINVLVTENTANEGGGVFNYNAGPNLYNTTVWGNTAAQGAAIASHNQYSGPPTIRNSVIFGSIYNEIGAAYTLQYSLLEGNADVSNGNLDATDITEDDVFIDAAGGDLTLKPGSPAINTGNNSFVNVNADLSGNPRIRAAAVDMGAYEYQAGDAVTLVRPTDNTLYVKKGGIGDGSSWANAIPELADALNWAREQYNADNAVFDAVPLKIYVAKGTYKPRYHAADGQYTSDGGRDNSFVLVKNVQLYGGFDPDNGITELSHNRILPEGVEGSAVDGTVLSGDLGTQDDNSDNARHVVISAGNVGDALLDGFAIADGHANGGANITVNGQTIPQNLGGGIFNKNSSPTLTNISIHGNMASNGGGMYNIDSSSPILVNAIIRENTASGSGSGVFNNTGSSPKLTNVIIVGNECYVSGGGMMNTTSSMPMLTNVIITQNRSAAEGGGMMSIFASSPNLVNVTISGNAAINGGGMSNSIDSYPMLVNSIVWGNGASNIYNNLGNIHASSSHNLIDGPNAVGNIADVPPDLIAEDIFVDPDNHDYHLKTGSPAVNVGDPRTNEPGYGIQSGETDLAGAVRVVGGRIDLGAFERQTLQQQVDITDLADGEIRKVYGDEDFVPDATATSGTAVTFSLPPDNGVAAMVDGKIRIVGAGEVELTVNAEGDALYDPVSISVALGVGKKALTIRADDKEKRYGEEVPVLTFSYEGLVNGDTELAVEPTIGTTATISAPVGTYPITLTGGSDPNYDITLEAGMLEVKPWEPIIFYVKQGGAGDGSSWENASGDLQGVLDATMEGDEIWVAAGQYLPELWGSFTMKEGVELYGGFPVPGADNPAPAMEDRDWAAYETVLRGNGNSVVSNAGISLASVLDGFTLTGGVALRGGGMLNIVGASPTLRNLVIYGNHANISGGGMANANSSNPALVNVVIRDNTAVDFGGGMYNEIGASPTLTDVTISDNTASRGGGIYNINNAHPTLTNVVISGNIGSEGGGMYNANNARPTLTNVVISGNAVGTTGGAVFNSASHPTLTNVVISGNRSVGVGAGMTNMDASPILTNTIIWNNHTGTPPSPPNASIANFGTSAPVISNSLIANSGGSSAWNPAIGTDGGNNRAADPLFAGAIDPASAPTTAGDYRLRAGSPAVNAGDPQTNAPGYGVQSGENDVAGNVRIVGGIIDLGAYESPYEDAVSARSVDDGFAVNHGTALGDITAPDDFSVEVTLSDGQLVSVGIDPVTATWLLTTAPPAAAGNYNGGIAGDYVFNVPLASPASDGDTWFTNTSGLTVSVTVTVNKGTPLITWLDPDPITYGTVLGEDQLNATASVPGTFSYSFGSGHLLDAGTHTLAVNFVPDDMDNYETVTKNVQLTVNKAAATLTLSDLNHTYDGTARPATVTTSPAGLTGVSVTYDGSAVPPTEAGSYAVVATLTHANYEATEATGTLVIGKATATLTLSDLTHTYDGTARPATVATSPAGLTGVSVTYDGSAVPPAEAGEYEVVATVTHANYEADAATGTLVIGKAAATLTLSDLNHTYDGTGKAATVATSPAGLTGVSVTYDGSAVPPTEAGNYAVVATLTHANYEATEATGTLVIAKAAATLTLSDLNHTYDGTGKAATVATSPAGLTGVSVTYVGSAVPPTEAGNYAVVAILTHDNYEADAATGTLVIAKAAATLTLSDLNHTYDGTGKPATVTTSPAGLTGVSVTYDGSAVPPAEAGEYEVVATLTHANYEATEATGTLVIGKATATLTLSDLNHTYDGTARPATVTTSPAGLTGVSVTYDGSAVPPTEAGSYAVVATLTHANYEATEATGTLVINKATATLTLSDLNHTYDGTARPATVATSPAGLTGVSVTYDGLAVPPAEAGEYEVVATLTHANYEATEATGTLVIAKAAATLTLSDLNHTYDGTARQATVTTSPAGLTGVSVTYDGSAVPPSEAGEYEVVATLTHANYEADAATGTLVIGKATLAGIAFDNNRFTYDGTAKSLEINGSLPRSVVVSYNGNGRIEAGTYTVTAVIDGGNNYEDLVLRATLEITAMPTLSIAFPNRRLVYDGTQKLLAVTGELPEGVTVTYTNNGRTDVGIQTVTAVIDGGNTYQDMELTATLEIIPASRALYFPALPEKTYGDADFSAGATASTGESVTYVSSDESVAIIVDGLIRMIGAGSATITATVPENGNYDNRPQINQLLTVLRAPQSITFAEVGEVSRDAGSIQLVVSATSGLPVSLAIDDEQVATLSGNTLTIHRLGTIRITATQAGDANHETAAPVTITVRVVDPASSSPVRVHPAVSPNGDGVNESLTIEGIRDYPENRVTLFNRNGTIVWEASGYDNERIAFRGIGTGQLRVPAGTYFYMVEVKVGDTWKYDKGWFVLKY</sequence>
<dbReference type="Pfam" id="PF18887">
    <property type="entry name" value="MBG_3"/>
    <property type="match status" value="8"/>
</dbReference>
<feature type="domain" description="MBG" evidence="2">
    <location>
        <begin position="2275"/>
        <end position="2348"/>
    </location>
</feature>
<evidence type="ECO:0000259" key="1">
    <source>
        <dbReference type="Pfam" id="PF18676"/>
    </source>
</evidence>
<dbReference type="InterPro" id="IPR011050">
    <property type="entry name" value="Pectin_lyase_fold/virulence"/>
</dbReference>
<dbReference type="NCBIfam" id="NF041518">
    <property type="entry name" value="choice_anch_Q"/>
    <property type="match status" value="3"/>
</dbReference>
<proteinExistence type="predicted"/>
<dbReference type="Gene3D" id="2.160.20.10">
    <property type="entry name" value="Single-stranded right-handed beta-helix, Pectin lyase-like"/>
    <property type="match status" value="3"/>
</dbReference>
<evidence type="ECO:0000313" key="4">
    <source>
        <dbReference type="Proteomes" id="UP000198916"/>
    </source>
</evidence>
<feature type="domain" description="MBG" evidence="2">
    <location>
        <begin position="2201"/>
        <end position="2273"/>
    </location>
</feature>
<feature type="domain" description="MBG" evidence="2">
    <location>
        <begin position="1757"/>
        <end position="1830"/>
    </location>
</feature>
<accession>A0A1H7TKY1</accession>
<dbReference type="EMBL" id="FNZR01000011">
    <property type="protein sequence ID" value="SEL85225.1"/>
    <property type="molecule type" value="Genomic_DNA"/>
</dbReference>
<name>A0A1H7TKY1_9SPHI</name>
<keyword evidence="4" id="KW-1185">Reference proteome</keyword>
<dbReference type="InterPro" id="IPR059226">
    <property type="entry name" value="Choice_anch_Q_dom"/>
</dbReference>
<reference evidence="4" key="1">
    <citation type="submission" date="2016-10" db="EMBL/GenBank/DDBJ databases">
        <authorList>
            <person name="Varghese N."/>
            <person name="Submissions S."/>
        </authorList>
    </citation>
    <scope>NUCLEOTIDE SEQUENCE [LARGE SCALE GENOMIC DNA]</scope>
    <source>
        <strain evidence="4">Jip14</strain>
    </source>
</reference>
<dbReference type="InterPro" id="IPR006626">
    <property type="entry name" value="PbH1"/>
</dbReference>
<feature type="domain" description="MBG" evidence="2">
    <location>
        <begin position="1831"/>
        <end position="1903"/>
    </location>
</feature>
<dbReference type="Proteomes" id="UP000198916">
    <property type="component" value="Unassembled WGS sequence"/>
</dbReference>
<dbReference type="SUPFAM" id="SSF51126">
    <property type="entry name" value="Pectin lyase-like"/>
    <property type="match status" value="3"/>
</dbReference>
<dbReference type="Pfam" id="PF18676">
    <property type="entry name" value="MBG_2"/>
    <property type="match status" value="1"/>
</dbReference>
<gene>
    <name evidence="3" type="ORF">SAMN05421740_111121</name>
</gene>
<dbReference type="PANTHER" id="PTHR11319:SF35">
    <property type="entry name" value="OUTER MEMBRANE PROTEIN PMPC-RELATED"/>
    <property type="match status" value="1"/>
</dbReference>
<dbReference type="InterPro" id="IPR043772">
    <property type="entry name" value="MBG_3"/>
</dbReference>
<dbReference type="Pfam" id="PF13585">
    <property type="entry name" value="CHU_C"/>
    <property type="match status" value="1"/>
</dbReference>
<feature type="domain" description="MBG" evidence="2">
    <location>
        <begin position="1905"/>
        <end position="1977"/>
    </location>
</feature>
<organism evidence="3 4">
    <name type="scientific">Parapedobacter koreensis</name>
    <dbReference type="NCBI Taxonomy" id="332977"/>
    <lineage>
        <taxon>Bacteria</taxon>
        <taxon>Pseudomonadati</taxon>
        <taxon>Bacteroidota</taxon>
        <taxon>Sphingobacteriia</taxon>
        <taxon>Sphingobacteriales</taxon>
        <taxon>Sphingobacteriaceae</taxon>
        <taxon>Parapedobacter</taxon>
    </lineage>
</organism>